<dbReference type="InterPro" id="IPR000719">
    <property type="entry name" value="Prot_kinase_dom"/>
</dbReference>
<feature type="binding site" evidence="3">
    <location>
        <position position="196"/>
    </location>
    <ligand>
        <name>ATP</name>
        <dbReference type="ChEBI" id="CHEBI:30616"/>
    </ligand>
</feature>
<evidence type="ECO:0000259" key="5">
    <source>
        <dbReference type="PROSITE" id="PS50011"/>
    </source>
</evidence>
<feature type="region of interest" description="Disordered" evidence="4">
    <location>
        <begin position="206"/>
        <end position="226"/>
    </location>
</feature>
<keyword evidence="2 3" id="KW-0067">ATP-binding</keyword>
<evidence type="ECO:0000256" key="2">
    <source>
        <dbReference type="ARBA" id="ARBA00022840"/>
    </source>
</evidence>
<name>A0ABR4P0Y4_9SACH</name>
<dbReference type="Proteomes" id="UP001623330">
    <property type="component" value="Unassembled WGS sequence"/>
</dbReference>
<gene>
    <name evidence="6" type="ORF">RNJ44_00029</name>
</gene>
<dbReference type="Gene3D" id="1.10.510.10">
    <property type="entry name" value="Transferase(Phosphotransferase) domain 1"/>
    <property type="match status" value="1"/>
</dbReference>
<sequence length="597" mass="68571">MQRIKALFSKKKMEDGVEVRRLRDEEWTPHVGGDLMGSLAKELTAVADTPVPPSMDDLNMDLGSTPKELGTMGLDMNMDMSARTATQLSDLEYKPDTASELNISSDSFEGQEEVDGCNNQEYDVEEDYEEDEDEYVELEKEYTNKPLRFAEQVELKGYTLIEKIGEGAFSKVFAGIPDRSSENAFLARNFKQVAVKVINKHDLDISTKEQEAKNKRHNKDKDSRMSSREQVLKEVRIHKSASSGSPYIVGFVDFQETKRYYYIIQELLDGGEIFNEIVRLTYFSEDLTRHVIKQVALAVRHLHTMGIVHRDIKPENLLFKSIEYIPSKSRKFRKSDDPATKADEGVFIPTIGGGGIGIVKLADFGLSKQIYQTNTKTPCGTIGYTAPEVVKDERYSMKVDMWGLGCVLYTMLCGFPPFYDEKIDVLTEKISRGEYTFLEPWWDEISDGAKHAVRKLLEVDPEKRYDIDEFLSDPWLNTFDTFANRRKKKLQEERELEEKKKIMKRRRRKNAFERDPSLLYSPAAVAMRDAFDISNAVQRDEVDKRTPGGAKHDLGTLPEDDLYENLDEKMFKLQLNTSTILKRRKEEPQQSPLKQQV</sequence>
<evidence type="ECO:0000313" key="7">
    <source>
        <dbReference type="Proteomes" id="UP001623330"/>
    </source>
</evidence>
<dbReference type="InterPro" id="IPR011009">
    <property type="entry name" value="Kinase-like_dom_sf"/>
</dbReference>
<feature type="domain" description="Protein kinase" evidence="5">
    <location>
        <begin position="158"/>
        <end position="476"/>
    </location>
</feature>
<keyword evidence="1 3" id="KW-0547">Nucleotide-binding</keyword>
<protein>
    <recommendedName>
        <fullName evidence="5">Protein kinase domain-containing protein</fullName>
    </recommendedName>
</protein>
<dbReference type="EMBL" id="JBEVYD010000001">
    <property type="protein sequence ID" value="KAL3235270.1"/>
    <property type="molecule type" value="Genomic_DNA"/>
</dbReference>
<keyword evidence="7" id="KW-1185">Reference proteome</keyword>
<dbReference type="SMART" id="SM00220">
    <property type="entry name" value="S_TKc"/>
    <property type="match status" value="1"/>
</dbReference>
<dbReference type="PROSITE" id="PS00108">
    <property type="entry name" value="PROTEIN_KINASE_ST"/>
    <property type="match status" value="1"/>
</dbReference>
<dbReference type="PROSITE" id="PS50011">
    <property type="entry name" value="PROTEIN_KINASE_DOM"/>
    <property type="match status" value="1"/>
</dbReference>
<dbReference type="SUPFAM" id="SSF56112">
    <property type="entry name" value="Protein kinase-like (PK-like)"/>
    <property type="match status" value="1"/>
</dbReference>
<dbReference type="Pfam" id="PF00069">
    <property type="entry name" value="Pkinase"/>
    <property type="match status" value="1"/>
</dbReference>
<comment type="caution">
    <text evidence="6">The sequence shown here is derived from an EMBL/GenBank/DDBJ whole genome shotgun (WGS) entry which is preliminary data.</text>
</comment>
<evidence type="ECO:0000256" key="3">
    <source>
        <dbReference type="PROSITE-ProRule" id="PRU10141"/>
    </source>
</evidence>
<accession>A0ABR4P0Y4</accession>
<evidence type="ECO:0000313" key="6">
    <source>
        <dbReference type="EMBL" id="KAL3235270.1"/>
    </source>
</evidence>
<dbReference type="PANTHER" id="PTHR24347">
    <property type="entry name" value="SERINE/THREONINE-PROTEIN KINASE"/>
    <property type="match status" value="1"/>
</dbReference>
<organism evidence="6 7">
    <name type="scientific">Nakaseomyces bracarensis</name>
    <dbReference type="NCBI Taxonomy" id="273131"/>
    <lineage>
        <taxon>Eukaryota</taxon>
        <taxon>Fungi</taxon>
        <taxon>Dikarya</taxon>
        <taxon>Ascomycota</taxon>
        <taxon>Saccharomycotina</taxon>
        <taxon>Saccharomycetes</taxon>
        <taxon>Saccharomycetales</taxon>
        <taxon>Saccharomycetaceae</taxon>
        <taxon>Nakaseomyces</taxon>
    </lineage>
</organism>
<evidence type="ECO:0000256" key="4">
    <source>
        <dbReference type="SAM" id="MobiDB-lite"/>
    </source>
</evidence>
<evidence type="ECO:0000256" key="1">
    <source>
        <dbReference type="ARBA" id="ARBA00022741"/>
    </source>
</evidence>
<dbReference type="InterPro" id="IPR017441">
    <property type="entry name" value="Protein_kinase_ATP_BS"/>
</dbReference>
<dbReference type="Gene3D" id="3.30.200.20">
    <property type="entry name" value="Phosphorylase Kinase, domain 1"/>
    <property type="match status" value="1"/>
</dbReference>
<dbReference type="PROSITE" id="PS00107">
    <property type="entry name" value="PROTEIN_KINASE_ATP"/>
    <property type="match status" value="1"/>
</dbReference>
<dbReference type="InterPro" id="IPR008271">
    <property type="entry name" value="Ser/Thr_kinase_AS"/>
</dbReference>
<reference evidence="6 7" key="1">
    <citation type="submission" date="2024-05" db="EMBL/GenBank/DDBJ databases">
        <title>Long read based assembly of the Candida bracarensis genome reveals expanded adhesin content.</title>
        <authorList>
            <person name="Marcet-Houben M."/>
            <person name="Ksiezopolska E."/>
            <person name="Gabaldon T."/>
        </authorList>
    </citation>
    <scope>NUCLEOTIDE SEQUENCE [LARGE SCALE GENOMIC DNA]</scope>
    <source>
        <strain evidence="6 7">CBM6</strain>
    </source>
</reference>
<proteinExistence type="predicted"/>